<gene>
    <name evidence="1" type="ordered locus">TOL2_C40480</name>
</gene>
<proteinExistence type="predicted"/>
<dbReference type="Proteomes" id="UP000007347">
    <property type="component" value="Chromosome"/>
</dbReference>
<evidence type="ECO:0000313" key="2">
    <source>
        <dbReference type="Proteomes" id="UP000007347"/>
    </source>
</evidence>
<dbReference type="AlphaFoldDB" id="K0NPX4"/>
<sequence>MTKEIVIQIPMPLIISIEDVGWWSGKDGSAFNQPYRTGMQRDHVPEDYTALAALGKGLDMRILSGFVLCEWDKTNLLRQLPSATWMADKWRVSEKNRDLKEKAAWIINKENQKIEFGLHGVGHEFWTKGGMERSEFHNASCTMRDKDEIRQHLTCFFRLMDQYHFDFTPRTFIPPALKHSFGNQENGFQKILNEFGIQYVTLVFNRAKIHSKPRHNKITWENNVLLVERGESQIAWNTVNATPYFKFDRPVMALHWANILHSDPGKNPGVIKNWIQYIKTNSKEKGILLARDTQYCFNQHLHHILSRIEKTGEEFSIDISWMKKIPGRLAGKTLFLKLHTPPGISLKISGAKVLPGTRSAEIDFLKLHILEKTNKIWLKPVRRKNIQSARTDEKVSNQDVMLYC</sequence>
<name>K0NPX4_DESTT</name>
<dbReference type="OrthoDB" id="5418284at2"/>
<dbReference type="SUPFAM" id="SSF88713">
    <property type="entry name" value="Glycoside hydrolase/deacetylase"/>
    <property type="match status" value="1"/>
</dbReference>
<organism evidence="1 2">
    <name type="scientific">Desulfobacula toluolica (strain DSM 7467 / Tol2)</name>
    <dbReference type="NCBI Taxonomy" id="651182"/>
    <lineage>
        <taxon>Bacteria</taxon>
        <taxon>Pseudomonadati</taxon>
        <taxon>Thermodesulfobacteriota</taxon>
        <taxon>Desulfobacteria</taxon>
        <taxon>Desulfobacterales</taxon>
        <taxon>Desulfobacteraceae</taxon>
        <taxon>Desulfobacula</taxon>
    </lineage>
</organism>
<protein>
    <submittedName>
        <fullName evidence="1">Conserved uncharacterized protein</fullName>
    </submittedName>
</protein>
<dbReference type="HOGENOM" id="CLU_665201_0_0_7"/>
<accession>K0NPX4</accession>
<dbReference type="STRING" id="651182.TOL2_C40480"/>
<evidence type="ECO:0000313" key="1">
    <source>
        <dbReference type="EMBL" id="CCK82203.1"/>
    </source>
</evidence>
<dbReference type="RefSeq" id="WP_014959383.1">
    <property type="nucleotide sequence ID" value="NC_018645.1"/>
</dbReference>
<keyword evidence="2" id="KW-1185">Reference proteome</keyword>
<dbReference type="PATRIC" id="fig|651182.5.peg.4764"/>
<dbReference type="KEGG" id="dto:TOL2_C40480"/>
<dbReference type="GO" id="GO:0005975">
    <property type="term" value="P:carbohydrate metabolic process"/>
    <property type="evidence" value="ECO:0007669"/>
    <property type="project" value="InterPro"/>
</dbReference>
<reference evidence="1 2" key="1">
    <citation type="journal article" date="2013" name="Environ. Microbiol.">
        <title>Complete genome, catabolic sub-proteomes and key-metabolites of Desulfobacula toluolica Tol2, a marine, aromatic compound-degrading, sulfate-reducing bacterium.</title>
        <authorList>
            <person name="Wohlbrand L."/>
            <person name="Jacob J.H."/>
            <person name="Kube M."/>
            <person name="Mussmann M."/>
            <person name="Jarling R."/>
            <person name="Beck A."/>
            <person name="Amann R."/>
            <person name="Wilkes H."/>
            <person name="Reinhardt R."/>
            <person name="Rabus R."/>
        </authorList>
    </citation>
    <scope>NUCLEOTIDE SEQUENCE [LARGE SCALE GENOMIC DNA]</scope>
    <source>
        <strain evidence="2">DSM 7467 / Tol2</strain>
    </source>
</reference>
<dbReference type="InterPro" id="IPR011330">
    <property type="entry name" value="Glyco_hydro/deAcase_b/a-brl"/>
</dbReference>
<dbReference type="EMBL" id="FO203503">
    <property type="protein sequence ID" value="CCK82203.1"/>
    <property type="molecule type" value="Genomic_DNA"/>
</dbReference>